<evidence type="ECO:0000259" key="3">
    <source>
        <dbReference type="PROSITE" id="PS50885"/>
    </source>
</evidence>
<dbReference type="InterPro" id="IPR043128">
    <property type="entry name" value="Rev_trsase/Diguanyl_cyclase"/>
</dbReference>
<dbReference type="PANTHER" id="PTHR44757">
    <property type="entry name" value="DIGUANYLATE CYCLASE DGCP"/>
    <property type="match status" value="1"/>
</dbReference>
<dbReference type="SUPFAM" id="SSF158472">
    <property type="entry name" value="HAMP domain-like"/>
    <property type="match status" value="1"/>
</dbReference>
<dbReference type="Gene3D" id="3.20.20.450">
    <property type="entry name" value="EAL domain"/>
    <property type="match status" value="1"/>
</dbReference>
<evidence type="ECO:0000313" key="5">
    <source>
        <dbReference type="EMBL" id="CQR70944.1"/>
    </source>
</evidence>
<sequence>MKNLDIRMSYKIFLVIVVMAFFLGIVGFFEFVAIKELSRNMKIIYIIVLSIVFGFIAIFATIRFTKIITQPINEMVRQVEQVASGNLTALRDYVPIDTTDELGRLSRSFYHMANTLKTYVQEIITVNEELLEVAYQDALTGLPNRRYFVERLNKLFSEKKTQHLALLYIDLDRFKYINDTLGHHVGDQILAAVAERMAACLPDIDTLAKLGGDEFVLVCQNITNEQQAATLAEQVIAVFEQPFSAQNNTFHITCSIGISLYPQDGKDIDSILRAADTAMYAAKQRGNNSFQYYTGKMQQKVLRRMELENIIHQTIEKEGFQVYYQPRVTSSSGQIVGMEALLRLPYNGGFISPAEFIPVAEETGLILSLGAWVLRTACRQNKQWQLAGYPPLRVSVNLSPNQFNQKDLLLQIKETLAETELAACWLELEITEGAFMNKAVATQKTFADIKSLGIHISIDDFGTGYSSLSYLKRFDIDCLKIDKSFVDEIGQDSKDSSIAHAIISMGKSLHMLLVAEGVEKQEQLEFLQKHKCDQIQGYIFSRPLPPAEFEKLLQKQVRFA</sequence>
<accession>A0A0U1KW70</accession>
<dbReference type="GO" id="GO:0016020">
    <property type="term" value="C:membrane"/>
    <property type="evidence" value="ECO:0007669"/>
    <property type="project" value="InterPro"/>
</dbReference>
<dbReference type="CDD" id="cd06225">
    <property type="entry name" value="HAMP"/>
    <property type="match status" value="1"/>
</dbReference>
<dbReference type="PANTHER" id="PTHR44757:SF2">
    <property type="entry name" value="BIOFILM ARCHITECTURE MAINTENANCE PROTEIN MBAA"/>
    <property type="match status" value="1"/>
</dbReference>
<dbReference type="InterPro" id="IPR052155">
    <property type="entry name" value="Biofilm_reg_signaling"/>
</dbReference>
<dbReference type="InterPro" id="IPR029787">
    <property type="entry name" value="Nucleotide_cyclase"/>
</dbReference>
<dbReference type="InterPro" id="IPR000160">
    <property type="entry name" value="GGDEF_dom"/>
</dbReference>
<dbReference type="PROSITE" id="PS50885">
    <property type="entry name" value="HAMP"/>
    <property type="match status" value="1"/>
</dbReference>
<dbReference type="RefSeq" id="WP_021169657.1">
    <property type="nucleotide sequence ID" value="NZ_CTRP01000003.1"/>
</dbReference>
<dbReference type="SUPFAM" id="SSF55073">
    <property type="entry name" value="Nucleotide cyclase"/>
    <property type="match status" value="1"/>
</dbReference>
<dbReference type="Proteomes" id="UP000049855">
    <property type="component" value="Unassembled WGS sequence"/>
</dbReference>
<dbReference type="Gene3D" id="6.10.340.10">
    <property type="match status" value="1"/>
</dbReference>
<dbReference type="InterPro" id="IPR003660">
    <property type="entry name" value="HAMP_dom"/>
</dbReference>
<dbReference type="InterPro" id="IPR001633">
    <property type="entry name" value="EAL_dom"/>
</dbReference>
<proteinExistence type="predicted"/>
<feature type="domain" description="GGDEF" evidence="4">
    <location>
        <begin position="162"/>
        <end position="295"/>
    </location>
</feature>
<dbReference type="SUPFAM" id="SSF141868">
    <property type="entry name" value="EAL domain-like"/>
    <property type="match status" value="1"/>
</dbReference>
<dbReference type="Pfam" id="PF00672">
    <property type="entry name" value="HAMP"/>
    <property type="match status" value="1"/>
</dbReference>
<dbReference type="InterPro" id="IPR035919">
    <property type="entry name" value="EAL_sf"/>
</dbReference>
<dbReference type="SMART" id="SM00304">
    <property type="entry name" value="HAMP"/>
    <property type="match status" value="1"/>
</dbReference>
<dbReference type="SMART" id="SM00052">
    <property type="entry name" value="EAL"/>
    <property type="match status" value="1"/>
</dbReference>
<keyword evidence="1" id="KW-0472">Membrane</keyword>
<dbReference type="Pfam" id="PF00990">
    <property type="entry name" value="GGDEF"/>
    <property type="match status" value="1"/>
</dbReference>
<evidence type="ECO:0000259" key="2">
    <source>
        <dbReference type="PROSITE" id="PS50883"/>
    </source>
</evidence>
<evidence type="ECO:0000259" key="4">
    <source>
        <dbReference type="PROSITE" id="PS50887"/>
    </source>
</evidence>
<evidence type="ECO:0000256" key="1">
    <source>
        <dbReference type="SAM" id="Phobius"/>
    </source>
</evidence>
<keyword evidence="1" id="KW-1133">Transmembrane helix</keyword>
<dbReference type="EMBL" id="CTRP01000003">
    <property type="protein sequence ID" value="CQR70944.1"/>
    <property type="molecule type" value="Genomic_DNA"/>
</dbReference>
<dbReference type="GO" id="GO:0007165">
    <property type="term" value="P:signal transduction"/>
    <property type="evidence" value="ECO:0007669"/>
    <property type="project" value="InterPro"/>
</dbReference>
<feature type="domain" description="EAL" evidence="2">
    <location>
        <begin position="304"/>
        <end position="557"/>
    </location>
</feature>
<feature type="transmembrane region" description="Helical" evidence="1">
    <location>
        <begin position="12"/>
        <end position="31"/>
    </location>
</feature>
<dbReference type="FunFam" id="3.30.70.270:FF:000001">
    <property type="entry name" value="Diguanylate cyclase domain protein"/>
    <property type="match status" value="1"/>
</dbReference>
<gene>
    <name evidence="5" type="ORF">SpAn4DRAFT_1922</name>
</gene>
<evidence type="ECO:0000313" key="6">
    <source>
        <dbReference type="Proteomes" id="UP000049855"/>
    </source>
</evidence>
<dbReference type="PROSITE" id="PS50883">
    <property type="entry name" value="EAL"/>
    <property type="match status" value="1"/>
</dbReference>
<dbReference type="NCBIfam" id="TIGR00254">
    <property type="entry name" value="GGDEF"/>
    <property type="match status" value="1"/>
</dbReference>
<keyword evidence="1" id="KW-0812">Transmembrane</keyword>
<dbReference type="SMART" id="SM00267">
    <property type="entry name" value="GGDEF"/>
    <property type="match status" value="1"/>
</dbReference>
<dbReference type="Pfam" id="PF00563">
    <property type="entry name" value="EAL"/>
    <property type="match status" value="1"/>
</dbReference>
<feature type="domain" description="HAMP" evidence="3">
    <location>
        <begin position="66"/>
        <end position="121"/>
    </location>
</feature>
<dbReference type="CDD" id="cd01949">
    <property type="entry name" value="GGDEF"/>
    <property type="match status" value="1"/>
</dbReference>
<name>A0A0U1KW70_9FIRM</name>
<dbReference type="AlphaFoldDB" id="A0A0U1KW70"/>
<keyword evidence="6" id="KW-1185">Reference proteome</keyword>
<reference evidence="6" key="1">
    <citation type="submission" date="2015-03" db="EMBL/GenBank/DDBJ databases">
        <authorList>
            <person name="Nijsse Bart"/>
        </authorList>
    </citation>
    <scope>NUCLEOTIDE SEQUENCE [LARGE SCALE GENOMIC DNA]</scope>
</reference>
<dbReference type="PROSITE" id="PS50887">
    <property type="entry name" value="GGDEF"/>
    <property type="match status" value="1"/>
</dbReference>
<feature type="transmembrane region" description="Helical" evidence="1">
    <location>
        <begin position="43"/>
        <end position="62"/>
    </location>
</feature>
<dbReference type="CDD" id="cd01948">
    <property type="entry name" value="EAL"/>
    <property type="match status" value="1"/>
</dbReference>
<protein>
    <submittedName>
        <fullName evidence="5">Diguanylate cyclase/phosphodiesterase (GGDEF &amp; EAL domains) with PAS/PAC sensor(S)</fullName>
    </submittedName>
</protein>
<dbReference type="Gene3D" id="3.30.70.270">
    <property type="match status" value="1"/>
</dbReference>
<organism evidence="5 6">
    <name type="scientific">Sporomusa ovata</name>
    <dbReference type="NCBI Taxonomy" id="2378"/>
    <lineage>
        <taxon>Bacteria</taxon>
        <taxon>Bacillati</taxon>
        <taxon>Bacillota</taxon>
        <taxon>Negativicutes</taxon>
        <taxon>Selenomonadales</taxon>
        <taxon>Sporomusaceae</taxon>
        <taxon>Sporomusa</taxon>
    </lineage>
</organism>